<name>A0A084AQG2_STACB</name>
<keyword evidence="4" id="KW-1185">Reference proteome</keyword>
<evidence type="ECO:0000259" key="2">
    <source>
        <dbReference type="Pfam" id="PF08550"/>
    </source>
</evidence>
<dbReference type="HOGENOM" id="CLU_020417_0_0_1"/>
<dbReference type="EMBL" id="KL648614">
    <property type="protein sequence ID" value="KEY67541.1"/>
    <property type="molecule type" value="Genomic_DNA"/>
</dbReference>
<evidence type="ECO:0000256" key="1">
    <source>
        <dbReference type="SAM" id="MobiDB-lite"/>
    </source>
</evidence>
<feature type="compositionally biased region" description="Polar residues" evidence="1">
    <location>
        <begin position="132"/>
        <end position="154"/>
    </location>
</feature>
<reference evidence="3 4" key="1">
    <citation type="journal article" date="2014" name="BMC Genomics">
        <title>Comparative genome sequencing reveals chemotype-specific gene clusters in the toxigenic black mold Stachybotrys.</title>
        <authorList>
            <person name="Semeiks J."/>
            <person name="Borek D."/>
            <person name="Otwinowski Z."/>
            <person name="Grishin N.V."/>
        </authorList>
    </citation>
    <scope>NUCLEOTIDE SEQUENCE [LARGE SCALE GENOMIC DNA]</scope>
    <source>
        <strain evidence="4">CBS 109288 / IBT 7711</strain>
    </source>
</reference>
<organism evidence="3 4">
    <name type="scientific">Stachybotrys chartarum (strain CBS 109288 / IBT 7711)</name>
    <name type="common">Toxic black mold</name>
    <name type="synonym">Stilbospora chartarum</name>
    <dbReference type="NCBI Taxonomy" id="1280523"/>
    <lineage>
        <taxon>Eukaryota</taxon>
        <taxon>Fungi</taxon>
        <taxon>Dikarya</taxon>
        <taxon>Ascomycota</taxon>
        <taxon>Pezizomycotina</taxon>
        <taxon>Sordariomycetes</taxon>
        <taxon>Hypocreomycetidae</taxon>
        <taxon>Hypocreales</taxon>
        <taxon>Stachybotryaceae</taxon>
        <taxon>Stachybotrys</taxon>
    </lineage>
</organism>
<dbReference type="PANTHER" id="PTHR28051">
    <property type="entry name" value="PROTEIN MTL1-RELATED"/>
    <property type="match status" value="1"/>
</dbReference>
<dbReference type="Pfam" id="PF08550">
    <property type="entry name" value="GATA_AreA"/>
    <property type="match status" value="1"/>
</dbReference>
<dbReference type="Proteomes" id="UP000028045">
    <property type="component" value="Unassembled WGS sequence"/>
</dbReference>
<dbReference type="GO" id="GO:0007039">
    <property type="term" value="P:protein catabolic process in the vacuole"/>
    <property type="evidence" value="ECO:0007669"/>
    <property type="project" value="TreeGrafter"/>
</dbReference>
<gene>
    <name evidence="3" type="ORF">S7711_02458</name>
</gene>
<feature type="region of interest" description="Disordered" evidence="1">
    <location>
        <begin position="122"/>
        <end position="174"/>
    </location>
</feature>
<feature type="domain" description="Nitrogen regulatory protein areA GATA-like" evidence="2">
    <location>
        <begin position="192"/>
        <end position="219"/>
    </location>
</feature>
<evidence type="ECO:0000313" key="4">
    <source>
        <dbReference type="Proteomes" id="UP000028045"/>
    </source>
</evidence>
<proteinExistence type="predicted"/>
<accession>A0A084AQG2</accession>
<evidence type="ECO:0000313" key="3">
    <source>
        <dbReference type="EMBL" id="KEY67541.1"/>
    </source>
</evidence>
<feature type="compositionally biased region" description="Polar residues" evidence="1">
    <location>
        <begin position="507"/>
        <end position="523"/>
    </location>
</feature>
<dbReference type="GO" id="GO:0042149">
    <property type="term" value="P:cellular response to glucose starvation"/>
    <property type="evidence" value="ECO:0007669"/>
    <property type="project" value="TreeGrafter"/>
</dbReference>
<dbReference type="GO" id="GO:0005773">
    <property type="term" value="C:vacuole"/>
    <property type="evidence" value="ECO:0007669"/>
    <property type="project" value="GOC"/>
</dbReference>
<dbReference type="InterPro" id="IPR052292">
    <property type="entry name" value="Glucose_repression_reg"/>
</dbReference>
<feature type="compositionally biased region" description="Low complexity" evidence="1">
    <location>
        <begin position="48"/>
        <end position="57"/>
    </location>
</feature>
<dbReference type="OrthoDB" id="5563539at2759"/>
<dbReference type="AlphaFoldDB" id="A0A084AQG2"/>
<feature type="compositionally biased region" description="Basic residues" evidence="1">
    <location>
        <begin position="409"/>
        <end position="421"/>
    </location>
</feature>
<dbReference type="InterPro" id="IPR013860">
    <property type="entry name" value="AreA_GATA"/>
</dbReference>
<feature type="region of interest" description="Disordered" evidence="1">
    <location>
        <begin position="488"/>
        <end position="541"/>
    </location>
</feature>
<feature type="region of interest" description="Disordered" evidence="1">
    <location>
        <begin position="409"/>
        <end position="475"/>
    </location>
</feature>
<dbReference type="PANTHER" id="PTHR28051:SF1">
    <property type="entry name" value="PROTEIN MTL1-RELATED"/>
    <property type="match status" value="1"/>
</dbReference>
<feature type="compositionally biased region" description="Low complexity" evidence="1">
    <location>
        <begin position="458"/>
        <end position="469"/>
    </location>
</feature>
<feature type="region of interest" description="Disordered" evidence="1">
    <location>
        <begin position="14"/>
        <end position="74"/>
    </location>
</feature>
<protein>
    <recommendedName>
        <fullName evidence="2">Nitrogen regulatory protein areA GATA-like domain-containing protein</fullName>
    </recommendedName>
</protein>
<sequence length="578" mass="63412">MAAVVLPSEENSYFAPASLRRSHSQPKLNTATSFHSAPPTTLGHSFRPASNSSGSAPSSPPSSPRTIHADSSDFSYASTPASNFSIASDFDDALAIDETTDNPFAFPSYDQQKLFINPDIQSEYNLEPPSSPRSGGSWTVSSGEQDNSEGTSRPGTPEFGEHAEDDSAVTSRPTRQVDYLSHEWREEDIWSSWRYVVARRGEFANSARLENASWRTWIKAKNNLQTISPETLNWLKDCDVTWLYGPLQQGATVLQNTQTEPSSSTLSKSGSFVNLNKKPILKKRSMSEVMLRKSLSTASLLKQATAAVQAQEVTRGILRPTLGRASTDYATYPFSSRRSSQANWSSLASTDSSGIASPSAERKHIHFNEQVEQCIAVDVKGEDEEDIDTDRLAEDSDSDGVMMKRRHCRKRMPMSKRRPKKSAIPEGKTIAMLPSTTLKYREDTLEPPETAMKHSTGVSHSPLVSPSSSQETLRPAKRSTRFFIYEDEDEDIDTSIPSSSAGWVSPDSESPSNSLQRSISSGSLADEATGMRRTPSGMLMPLGEVDPAAGDGIFGRVIETVNTARDIAHVIWNVGWRA</sequence>
<feature type="compositionally biased region" description="Polar residues" evidence="1">
    <location>
        <begin position="25"/>
        <end position="43"/>
    </location>
</feature>